<dbReference type="InterPro" id="IPR029058">
    <property type="entry name" value="AB_hydrolase_fold"/>
</dbReference>
<dbReference type="InterPro" id="IPR050266">
    <property type="entry name" value="AB_hydrolase_sf"/>
</dbReference>
<keyword evidence="3" id="KW-1133">Transmembrane helix</keyword>
<dbReference type="PRINTS" id="PR00111">
    <property type="entry name" value="ABHYDROLASE"/>
</dbReference>
<keyword evidence="2" id="KW-0378">Hydrolase</keyword>
<dbReference type="Proteomes" id="UP000184532">
    <property type="component" value="Unassembled WGS sequence"/>
</dbReference>
<dbReference type="PANTHER" id="PTHR43798">
    <property type="entry name" value="MONOACYLGLYCEROL LIPASE"/>
    <property type="match status" value="1"/>
</dbReference>
<reference evidence="6" key="1">
    <citation type="submission" date="2016-11" db="EMBL/GenBank/DDBJ databases">
        <authorList>
            <person name="Varghese N."/>
            <person name="Submissions S."/>
        </authorList>
    </citation>
    <scope>NUCLEOTIDE SEQUENCE [LARGE SCALE GENOMIC DNA]</scope>
    <source>
        <strain evidence="6">DSM 22638</strain>
    </source>
</reference>
<evidence type="ECO:0000313" key="6">
    <source>
        <dbReference type="Proteomes" id="UP000184532"/>
    </source>
</evidence>
<dbReference type="OrthoDB" id="9780932at2"/>
<dbReference type="AlphaFoldDB" id="A0A1M5P7U8"/>
<organism evidence="5 6">
    <name type="scientific">Flagellimonas flava</name>
    <dbReference type="NCBI Taxonomy" id="570519"/>
    <lineage>
        <taxon>Bacteria</taxon>
        <taxon>Pseudomonadati</taxon>
        <taxon>Bacteroidota</taxon>
        <taxon>Flavobacteriia</taxon>
        <taxon>Flavobacteriales</taxon>
        <taxon>Flavobacteriaceae</taxon>
        <taxon>Flagellimonas</taxon>
    </lineage>
</organism>
<dbReference type="PRINTS" id="PR00793">
    <property type="entry name" value="PROAMNOPTASE"/>
</dbReference>
<feature type="domain" description="AB hydrolase-1" evidence="4">
    <location>
        <begin position="63"/>
        <end position="298"/>
    </location>
</feature>
<evidence type="ECO:0000256" key="3">
    <source>
        <dbReference type="SAM" id="Phobius"/>
    </source>
</evidence>
<proteinExistence type="inferred from homology"/>
<evidence type="ECO:0000256" key="2">
    <source>
        <dbReference type="ARBA" id="ARBA00022801"/>
    </source>
</evidence>
<protein>
    <submittedName>
        <fullName evidence="5">Pimeloyl-ACP methyl ester carboxylesterase</fullName>
    </submittedName>
</protein>
<feature type="transmembrane region" description="Helical" evidence="3">
    <location>
        <begin position="7"/>
        <end position="28"/>
    </location>
</feature>
<dbReference type="SUPFAM" id="SSF53474">
    <property type="entry name" value="alpha/beta-Hydrolases"/>
    <property type="match status" value="1"/>
</dbReference>
<comment type="similarity">
    <text evidence="1">Belongs to the peptidase S33 family.</text>
</comment>
<dbReference type="Pfam" id="PF00561">
    <property type="entry name" value="Abhydrolase_1"/>
    <property type="match status" value="1"/>
</dbReference>
<dbReference type="InterPro" id="IPR000073">
    <property type="entry name" value="AB_hydrolase_1"/>
</dbReference>
<keyword evidence="3" id="KW-0812">Transmembrane</keyword>
<keyword evidence="6" id="KW-1185">Reference proteome</keyword>
<dbReference type="InterPro" id="IPR002410">
    <property type="entry name" value="Peptidase_S33"/>
</dbReference>
<sequence>MKRLKKIIKHLGIGIIVLTLSIVVLGYLDIGNKYIESEQGGFRLLEIGDNSIRILQKGEGKDIILIHGTPGSIEDWTPIIEPLAKKYRVTAFDRLGHGYSTHTNYNYQLKDNAELVAQIIKKLDLQSPMIIGHSYGGSTAAYLMTNHYNDSLKYVIIDAPLFTYEVSDTDKLLSIPFLGKGVAFIANYTIAEQPIEDGIKASLANQNKASLQSLVNERKQIWLQPKVLYSNAKESVNYPSDLDKISGKYNTISSDLLIITGEDDKKTYRSECQKFSDLVLTDSLIILKNVGHYIQLDKADDIARIIDEKMK</sequence>
<dbReference type="RefSeq" id="WP_073181251.1">
    <property type="nucleotide sequence ID" value="NZ_FQWL01000006.1"/>
</dbReference>
<name>A0A1M5P7U8_9FLAO</name>
<accession>A0A1M5P7U8</accession>
<keyword evidence="3" id="KW-0472">Membrane</keyword>
<evidence type="ECO:0000313" key="5">
    <source>
        <dbReference type="EMBL" id="SHG97876.1"/>
    </source>
</evidence>
<evidence type="ECO:0000256" key="1">
    <source>
        <dbReference type="ARBA" id="ARBA00010088"/>
    </source>
</evidence>
<dbReference type="STRING" id="570519.SAMN04488116_3122"/>
<dbReference type="EMBL" id="FQWL01000006">
    <property type="protein sequence ID" value="SHG97876.1"/>
    <property type="molecule type" value="Genomic_DNA"/>
</dbReference>
<dbReference type="Gene3D" id="3.40.50.1820">
    <property type="entry name" value="alpha/beta hydrolase"/>
    <property type="match status" value="1"/>
</dbReference>
<dbReference type="GO" id="GO:0008233">
    <property type="term" value="F:peptidase activity"/>
    <property type="evidence" value="ECO:0007669"/>
    <property type="project" value="InterPro"/>
</dbReference>
<dbReference type="GO" id="GO:0006508">
    <property type="term" value="P:proteolysis"/>
    <property type="evidence" value="ECO:0007669"/>
    <property type="project" value="InterPro"/>
</dbReference>
<gene>
    <name evidence="5" type="ORF">SAMN04488116_3122</name>
</gene>
<evidence type="ECO:0000259" key="4">
    <source>
        <dbReference type="Pfam" id="PF00561"/>
    </source>
</evidence>